<gene>
    <name evidence="5" type="ORF">XH94_09490</name>
</gene>
<dbReference type="GO" id="GO:0006310">
    <property type="term" value="P:DNA recombination"/>
    <property type="evidence" value="ECO:0007669"/>
    <property type="project" value="UniProtKB-KW"/>
</dbReference>
<dbReference type="Gene3D" id="1.10.150.130">
    <property type="match status" value="1"/>
</dbReference>
<reference evidence="5 6" key="1">
    <citation type="submission" date="2015-04" db="EMBL/GenBank/DDBJ databases">
        <title>Comparative genomics of rhizobia nodulating Arachis hypogaea in China.</title>
        <authorList>
            <person name="Li Y."/>
        </authorList>
    </citation>
    <scope>NUCLEOTIDE SEQUENCE [LARGE SCALE GENOMIC DNA]</scope>
    <source>
        <strain evidence="5 6">CCBAU 51787</strain>
    </source>
</reference>
<feature type="region of interest" description="Disordered" evidence="3">
    <location>
        <begin position="345"/>
        <end position="369"/>
    </location>
</feature>
<protein>
    <recommendedName>
        <fullName evidence="4">Tyr recombinase domain-containing protein</fullName>
    </recommendedName>
</protein>
<evidence type="ECO:0000313" key="6">
    <source>
        <dbReference type="Proteomes" id="UP000290565"/>
    </source>
</evidence>
<evidence type="ECO:0000256" key="1">
    <source>
        <dbReference type="ARBA" id="ARBA00023125"/>
    </source>
</evidence>
<keyword evidence="2" id="KW-0233">DNA recombination</keyword>
<keyword evidence="1" id="KW-0238">DNA-binding</keyword>
<dbReference type="SUPFAM" id="SSF56349">
    <property type="entry name" value="DNA breaking-rejoining enzymes"/>
    <property type="match status" value="1"/>
</dbReference>
<dbReference type="EMBL" id="LBJM01000023">
    <property type="protein sequence ID" value="RXH41066.1"/>
    <property type="molecule type" value="Genomic_DNA"/>
</dbReference>
<dbReference type="InterPro" id="IPR002104">
    <property type="entry name" value="Integrase_catalytic"/>
</dbReference>
<evidence type="ECO:0000256" key="3">
    <source>
        <dbReference type="SAM" id="MobiDB-lite"/>
    </source>
</evidence>
<evidence type="ECO:0000259" key="4">
    <source>
        <dbReference type="PROSITE" id="PS51898"/>
    </source>
</evidence>
<dbReference type="InterPro" id="IPR010998">
    <property type="entry name" value="Integrase_recombinase_N"/>
</dbReference>
<dbReference type="InterPro" id="IPR013762">
    <property type="entry name" value="Integrase-like_cat_sf"/>
</dbReference>
<comment type="caution">
    <text evidence="5">The sequence shown here is derived from an EMBL/GenBank/DDBJ whole genome shotgun (WGS) entry which is preliminary data.</text>
</comment>
<dbReference type="AlphaFoldDB" id="A0A4Q0SSW6"/>
<evidence type="ECO:0000313" key="5">
    <source>
        <dbReference type="EMBL" id="RXH41066.1"/>
    </source>
</evidence>
<dbReference type="PROSITE" id="PS51898">
    <property type="entry name" value="TYR_RECOMBINASE"/>
    <property type="match status" value="1"/>
</dbReference>
<dbReference type="InterPro" id="IPR011010">
    <property type="entry name" value="DNA_brk_join_enz"/>
</dbReference>
<dbReference type="GO" id="GO:0015074">
    <property type="term" value="P:DNA integration"/>
    <property type="evidence" value="ECO:0007669"/>
    <property type="project" value="InterPro"/>
</dbReference>
<proteinExistence type="predicted"/>
<evidence type="ECO:0000256" key="2">
    <source>
        <dbReference type="ARBA" id="ARBA00023172"/>
    </source>
</evidence>
<feature type="domain" description="Tyr recombinase" evidence="4">
    <location>
        <begin position="178"/>
        <end position="347"/>
    </location>
</feature>
<dbReference type="Gene3D" id="1.10.443.10">
    <property type="entry name" value="Intergrase catalytic core"/>
    <property type="match status" value="1"/>
</dbReference>
<dbReference type="GO" id="GO:0003677">
    <property type="term" value="F:DNA binding"/>
    <property type="evidence" value="ECO:0007669"/>
    <property type="project" value="UniProtKB-KW"/>
</dbReference>
<accession>A0A4Q0SSW6</accession>
<dbReference type="Proteomes" id="UP000290565">
    <property type="component" value="Unassembled WGS sequence"/>
</dbReference>
<dbReference type="RefSeq" id="WP_128944325.1">
    <property type="nucleotide sequence ID" value="NZ_LBJM01000023.1"/>
</dbReference>
<dbReference type="Pfam" id="PF00589">
    <property type="entry name" value="Phage_integrase"/>
    <property type="match status" value="1"/>
</dbReference>
<sequence length="369" mass="41850">MAKPNLRLPFLKKYRDRHGKLRIYHRPTGTPLPGKIGSPEFMAAYHAAQGLDTTTAIAPTLTVVKPTPRLRTTEEGTIDWLVDKYYASDQWKRLSPETQAGRRRMLERFRADHGDKGYATMQAIHIRALMEEVPGGPHPKRNWLKHLSGMFLYAEEVGLRVDNPCRGFKRPTPPKTDGFHTWTDGEIAQYRAFWRYGTVPRLVMELALETSARRGDTTRLGPEQMKSGRFEFMHNKNGVDVSFPISDELQQAIEAMPKSNYDTFLHTKAGNPRSAKALGNDFRGWCDKAKLPKHCGMHGLRKGCLRILAEAGCNILELQSRSGHRTLSELQKYIDKADKRFAADRADEKVKAHKQKQAAQSKFGKKIAA</sequence>
<name>A0A4Q0SSW6_9BRAD</name>
<organism evidence="5 6">
    <name type="scientific">Bradyrhizobium zhanjiangense</name>
    <dbReference type="NCBI Taxonomy" id="1325107"/>
    <lineage>
        <taxon>Bacteria</taxon>
        <taxon>Pseudomonadati</taxon>
        <taxon>Pseudomonadota</taxon>
        <taxon>Alphaproteobacteria</taxon>
        <taxon>Hyphomicrobiales</taxon>
        <taxon>Nitrobacteraceae</taxon>
        <taxon>Bradyrhizobium</taxon>
    </lineage>
</organism>